<dbReference type="PRINTS" id="PR00413">
    <property type="entry name" value="HADHALOGNASE"/>
</dbReference>
<dbReference type="GO" id="GO:0005634">
    <property type="term" value="C:nucleus"/>
    <property type="evidence" value="ECO:0007669"/>
    <property type="project" value="TreeGrafter"/>
</dbReference>
<dbReference type="Proteomes" id="UP001362999">
    <property type="component" value="Unassembled WGS sequence"/>
</dbReference>
<dbReference type="Gene3D" id="1.10.150.720">
    <property type="entry name" value="Haloacid dehalogenase-like hydrolase"/>
    <property type="match status" value="1"/>
</dbReference>
<dbReference type="PANTHER" id="PTHR46191:SF2">
    <property type="entry name" value="HALOACID DEHALOGENASE-LIKE HYDROLASE DOMAIN-CONTAINING PROTEIN 3"/>
    <property type="match status" value="1"/>
</dbReference>
<dbReference type="AlphaFoldDB" id="A0AAW0DY86"/>
<dbReference type="InterPro" id="IPR023214">
    <property type="entry name" value="HAD_sf"/>
</dbReference>
<dbReference type="NCBIfam" id="TIGR01549">
    <property type="entry name" value="HAD-SF-IA-v1"/>
    <property type="match status" value="1"/>
</dbReference>
<evidence type="ECO:0000313" key="3">
    <source>
        <dbReference type="Proteomes" id="UP001362999"/>
    </source>
</evidence>
<keyword evidence="3" id="KW-1185">Reference proteome</keyword>
<protein>
    <submittedName>
        <fullName evidence="2">Hydrolase C7D4.05</fullName>
    </submittedName>
</protein>
<sequence length="250" mass="27916">MKIRLVSFDLLHTLITPRYPIHVQYARVFEPYLGPLNPDAVRSSFHVALKQLRAEKPVYGNDSSSWWSDVIQRTALGAGADPKVLNRTLSSITPRLMKAFSSREGYEEFDDSLSVLNALKDQGIRTAVVSNADARMLSVLEDLEFPPYLRPIVLSETEGVEKPSPEIFDILLQRVNDALESEPPISPAECLHVGDELTCDYYGAESAGFHALLLDRPGADHQQEATIPESVNVAHDLHEVLNWMRAQPGR</sequence>
<dbReference type="PANTHER" id="PTHR46191">
    <property type="match status" value="1"/>
</dbReference>
<dbReference type="InterPro" id="IPR006439">
    <property type="entry name" value="HAD-SF_hydro_IA"/>
</dbReference>
<dbReference type="GO" id="GO:0016791">
    <property type="term" value="F:phosphatase activity"/>
    <property type="evidence" value="ECO:0007669"/>
    <property type="project" value="UniProtKB-ARBA"/>
</dbReference>
<dbReference type="InterPro" id="IPR044924">
    <property type="entry name" value="HAD-SF_hydro_IA_REG-2-like_cap"/>
</dbReference>
<accession>A0AAW0DY86</accession>
<dbReference type="Gene3D" id="3.40.50.1000">
    <property type="entry name" value="HAD superfamily/HAD-like"/>
    <property type="match status" value="1"/>
</dbReference>
<dbReference type="SUPFAM" id="SSF56784">
    <property type="entry name" value="HAD-like"/>
    <property type="match status" value="1"/>
</dbReference>
<keyword evidence="2" id="KW-0378">Hydrolase</keyword>
<dbReference type="Pfam" id="PF00702">
    <property type="entry name" value="Hydrolase"/>
    <property type="match status" value="1"/>
</dbReference>
<reference evidence="2 3" key="1">
    <citation type="journal article" date="2024" name="J Genomics">
        <title>Draft genome sequencing and assembly of Favolaschia claudopus CIRM-BRFM 2984 isolated from oak limbs.</title>
        <authorList>
            <person name="Navarro D."/>
            <person name="Drula E."/>
            <person name="Chaduli D."/>
            <person name="Cazenave R."/>
            <person name="Ahrendt S."/>
            <person name="Wang J."/>
            <person name="Lipzen A."/>
            <person name="Daum C."/>
            <person name="Barry K."/>
            <person name="Grigoriev I.V."/>
            <person name="Favel A."/>
            <person name="Rosso M.N."/>
            <person name="Martin F."/>
        </authorList>
    </citation>
    <scope>NUCLEOTIDE SEQUENCE [LARGE SCALE GENOMIC DNA]</scope>
    <source>
        <strain evidence="2 3">CIRM-BRFM 2984</strain>
    </source>
</reference>
<dbReference type="InterPro" id="IPR036412">
    <property type="entry name" value="HAD-like_sf"/>
</dbReference>
<evidence type="ECO:0000313" key="2">
    <source>
        <dbReference type="EMBL" id="KAK7057102.1"/>
    </source>
</evidence>
<dbReference type="EMBL" id="JAWWNJ010000004">
    <property type="protein sequence ID" value="KAK7057102.1"/>
    <property type="molecule type" value="Genomic_DNA"/>
</dbReference>
<name>A0AAW0DY86_9AGAR</name>
<dbReference type="InterPro" id="IPR051828">
    <property type="entry name" value="HAD-like_hydrolase_domain"/>
</dbReference>
<comment type="caution">
    <text evidence="2">The sequence shown here is derived from an EMBL/GenBank/DDBJ whole genome shotgun (WGS) entry which is preliminary data.</text>
</comment>
<organism evidence="2 3">
    <name type="scientific">Favolaschia claudopus</name>
    <dbReference type="NCBI Taxonomy" id="2862362"/>
    <lineage>
        <taxon>Eukaryota</taxon>
        <taxon>Fungi</taxon>
        <taxon>Dikarya</taxon>
        <taxon>Basidiomycota</taxon>
        <taxon>Agaricomycotina</taxon>
        <taxon>Agaricomycetes</taxon>
        <taxon>Agaricomycetidae</taxon>
        <taxon>Agaricales</taxon>
        <taxon>Marasmiineae</taxon>
        <taxon>Mycenaceae</taxon>
        <taxon>Favolaschia</taxon>
    </lineage>
</organism>
<gene>
    <name evidence="2" type="ORF">R3P38DRAFT_2839321</name>
    <name evidence="1" type="ORF">R3P38DRAFT_3038486</name>
</gene>
<dbReference type="EMBL" id="JAWWNJ010000077">
    <property type="protein sequence ID" value="KAK7005598.1"/>
    <property type="molecule type" value="Genomic_DNA"/>
</dbReference>
<proteinExistence type="predicted"/>
<dbReference type="SFLD" id="SFLDG01129">
    <property type="entry name" value="C1.5:_HAD__Beta-PGM__Phosphata"/>
    <property type="match status" value="1"/>
</dbReference>
<dbReference type="SFLD" id="SFLDS00003">
    <property type="entry name" value="Haloacid_Dehalogenase"/>
    <property type="match status" value="1"/>
</dbReference>
<evidence type="ECO:0000313" key="1">
    <source>
        <dbReference type="EMBL" id="KAK7005598.1"/>
    </source>
</evidence>